<feature type="transmembrane region" description="Helical" evidence="1">
    <location>
        <begin position="34"/>
        <end position="55"/>
    </location>
</feature>
<keyword evidence="1" id="KW-0472">Membrane</keyword>
<sequence length="63" mass="6929">MPDDADPTTAFLRATDESRALRRRLMTQSDEPGFFVNFGLIAFGFIILISALAAIGHFTQVTP</sequence>
<evidence type="ECO:0000313" key="2">
    <source>
        <dbReference type="EMBL" id="KKU07407.1"/>
    </source>
</evidence>
<name>A0A0G1MH65_9BACT</name>
<evidence type="ECO:0000313" key="3">
    <source>
        <dbReference type="Proteomes" id="UP000034354"/>
    </source>
</evidence>
<dbReference type="Proteomes" id="UP000034354">
    <property type="component" value="Unassembled WGS sequence"/>
</dbReference>
<keyword evidence="1" id="KW-0812">Transmembrane</keyword>
<organism evidence="2 3">
    <name type="scientific">Candidatus Uhrbacteria bacterium GW2011_GWE2_45_35</name>
    <dbReference type="NCBI Taxonomy" id="1618993"/>
    <lineage>
        <taxon>Bacteria</taxon>
        <taxon>Candidatus Uhriibacteriota</taxon>
    </lineage>
</organism>
<accession>A0A0G1MH65</accession>
<dbReference type="AlphaFoldDB" id="A0A0G1MH65"/>
<proteinExistence type="predicted"/>
<keyword evidence="1" id="KW-1133">Transmembrane helix</keyword>
<gene>
    <name evidence="2" type="ORF">UX09_C0030G0001</name>
</gene>
<dbReference type="EMBL" id="LCKW01000030">
    <property type="protein sequence ID" value="KKU07407.1"/>
    <property type="molecule type" value="Genomic_DNA"/>
</dbReference>
<protein>
    <submittedName>
        <fullName evidence="2">Uncharacterized protein</fullName>
    </submittedName>
</protein>
<evidence type="ECO:0000256" key="1">
    <source>
        <dbReference type="SAM" id="Phobius"/>
    </source>
</evidence>
<reference evidence="2 3" key="1">
    <citation type="journal article" date="2015" name="Nature">
        <title>rRNA introns, odd ribosomes, and small enigmatic genomes across a large radiation of phyla.</title>
        <authorList>
            <person name="Brown C.T."/>
            <person name="Hug L.A."/>
            <person name="Thomas B.C."/>
            <person name="Sharon I."/>
            <person name="Castelle C.J."/>
            <person name="Singh A."/>
            <person name="Wilkins M.J."/>
            <person name="Williams K.H."/>
            <person name="Banfield J.F."/>
        </authorList>
    </citation>
    <scope>NUCLEOTIDE SEQUENCE [LARGE SCALE GENOMIC DNA]</scope>
</reference>
<comment type="caution">
    <text evidence="2">The sequence shown here is derived from an EMBL/GenBank/DDBJ whole genome shotgun (WGS) entry which is preliminary data.</text>
</comment>